<name>A0A1V6NUC2_PENPO</name>
<dbReference type="Gene3D" id="3.90.180.10">
    <property type="entry name" value="Medium-chain alcohol dehydrogenases, catalytic domain"/>
    <property type="match status" value="2"/>
</dbReference>
<dbReference type="OrthoDB" id="3509362at2759"/>
<dbReference type="InterPro" id="IPR052711">
    <property type="entry name" value="Zinc_ADH-like"/>
</dbReference>
<dbReference type="Pfam" id="PF08240">
    <property type="entry name" value="ADH_N"/>
    <property type="match status" value="1"/>
</dbReference>
<dbReference type="PANTHER" id="PTHR45033:SF1">
    <property type="entry name" value="OXIDOREDUCTASE (EUROFUNG)"/>
    <property type="match status" value="1"/>
</dbReference>
<sequence length="293" mass="31521">MMNGKYPVQVIDRGIPASDCAAEVITVGSDVKDFSPGDRVAPIFDLNTITGLEDNMQVLGGDIDGVLRQYAVFDQKVLVHLPKHLSWEEVVLTVPEPLPGKHLICHEPGALHCYKGRGGVSMFALLICLAAGIQPIITSSSDKKLEIVRALGKPGAVQTINYTTHPEWDEQARHLTCGRGVDVVVDNVGPTATTQTLSSLARGGLVSLVGFLGGFNIDKQPDVLGPVLLKSATARGLTPGSKPELQALCNFLEEKAVQLKPLLDDAIFSFEDSKNAFDYLYAAKHIGKVVIRM</sequence>
<dbReference type="InterPro" id="IPR011032">
    <property type="entry name" value="GroES-like_sf"/>
</dbReference>
<dbReference type="SUPFAM" id="SSF50129">
    <property type="entry name" value="GroES-like"/>
    <property type="match status" value="1"/>
</dbReference>
<dbReference type="GO" id="GO:0016491">
    <property type="term" value="F:oxidoreductase activity"/>
    <property type="evidence" value="ECO:0007669"/>
    <property type="project" value="InterPro"/>
</dbReference>
<organism evidence="2 3">
    <name type="scientific">Penicillium polonicum</name>
    <dbReference type="NCBI Taxonomy" id="60169"/>
    <lineage>
        <taxon>Eukaryota</taxon>
        <taxon>Fungi</taxon>
        <taxon>Dikarya</taxon>
        <taxon>Ascomycota</taxon>
        <taxon>Pezizomycotina</taxon>
        <taxon>Eurotiomycetes</taxon>
        <taxon>Eurotiomycetidae</taxon>
        <taxon>Eurotiales</taxon>
        <taxon>Aspergillaceae</taxon>
        <taxon>Penicillium</taxon>
    </lineage>
</organism>
<gene>
    <name evidence="2" type="ORF">PENPOL_c003G03616</name>
</gene>
<accession>A0A1V6NUC2</accession>
<dbReference type="CDD" id="cd08276">
    <property type="entry name" value="MDR7"/>
    <property type="match status" value="1"/>
</dbReference>
<comment type="caution">
    <text evidence="2">The sequence shown here is derived from an EMBL/GenBank/DDBJ whole genome shotgun (WGS) entry which is preliminary data.</text>
</comment>
<dbReference type="InterPro" id="IPR013149">
    <property type="entry name" value="ADH-like_C"/>
</dbReference>
<evidence type="ECO:0000313" key="2">
    <source>
        <dbReference type="EMBL" id="OQD68304.1"/>
    </source>
</evidence>
<dbReference type="InterPro" id="IPR020843">
    <property type="entry name" value="ER"/>
</dbReference>
<reference evidence="3" key="1">
    <citation type="journal article" date="2017" name="Nat. Microbiol.">
        <title>Global analysis of biosynthetic gene clusters reveals vast potential of secondary metabolite production in Penicillium species.</title>
        <authorList>
            <person name="Nielsen J.C."/>
            <person name="Grijseels S."/>
            <person name="Prigent S."/>
            <person name="Ji B."/>
            <person name="Dainat J."/>
            <person name="Nielsen K.F."/>
            <person name="Frisvad J.C."/>
            <person name="Workman M."/>
            <person name="Nielsen J."/>
        </authorList>
    </citation>
    <scope>NUCLEOTIDE SEQUENCE [LARGE SCALE GENOMIC DNA]</scope>
    <source>
        <strain evidence="3">IBT 4502</strain>
    </source>
</reference>
<dbReference type="SUPFAM" id="SSF51735">
    <property type="entry name" value="NAD(P)-binding Rossmann-fold domains"/>
    <property type="match status" value="1"/>
</dbReference>
<dbReference type="Gene3D" id="3.40.50.720">
    <property type="entry name" value="NAD(P)-binding Rossmann-like Domain"/>
    <property type="match status" value="1"/>
</dbReference>
<proteinExistence type="predicted"/>
<dbReference type="PANTHER" id="PTHR45033">
    <property type="match status" value="1"/>
</dbReference>
<dbReference type="STRING" id="60169.A0A1V6NUC2"/>
<evidence type="ECO:0000259" key="1">
    <source>
        <dbReference type="SMART" id="SM00829"/>
    </source>
</evidence>
<dbReference type="EMBL" id="MDYM01000003">
    <property type="protein sequence ID" value="OQD68304.1"/>
    <property type="molecule type" value="Genomic_DNA"/>
</dbReference>
<protein>
    <recommendedName>
        <fullName evidence="1">Enoyl reductase (ER) domain-containing protein</fullName>
    </recommendedName>
</protein>
<dbReference type="InterPro" id="IPR013154">
    <property type="entry name" value="ADH-like_N"/>
</dbReference>
<dbReference type="SMART" id="SM00829">
    <property type="entry name" value="PKS_ER"/>
    <property type="match status" value="1"/>
</dbReference>
<dbReference type="Proteomes" id="UP000191408">
    <property type="component" value="Unassembled WGS sequence"/>
</dbReference>
<evidence type="ECO:0000313" key="3">
    <source>
        <dbReference type="Proteomes" id="UP000191408"/>
    </source>
</evidence>
<dbReference type="AlphaFoldDB" id="A0A1V6NUC2"/>
<dbReference type="InterPro" id="IPR036291">
    <property type="entry name" value="NAD(P)-bd_dom_sf"/>
</dbReference>
<dbReference type="Pfam" id="PF00107">
    <property type="entry name" value="ADH_zinc_N"/>
    <property type="match status" value="1"/>
</dbReference>
<feature type="domain" description="Enoyl reductase (ER)" evidence="1">
    <location>
        <begin position="4"/>
        <end position="291"/>
    </location>
</feature>
<keyword evidence="3" id="KW-1185">Reference proteome</keyword>